<protein>
    <recommendedName>
        <fullName evidence="2">FAD dependent oxidoreductase domain-containing protein</fullName>
    </recommendedName>
</protein>
<dbReference type="Pfam" id="PF01266">
    <property type="entry name" value="DAO"/>
    <property type="match status" value="1"/>
</dbReference>
<keyword evidence="1" id="KW-1133">Transmembrane helix</keyword>
<reference evidence="3" key="1">
    <citation type="submission" date="2018-05" db="EMBL/GenBank/DDBJ databases">
        <authorList>
            <person name="Lanie J.A."/>
            <person name="Ng W.-L."/>
            <person name="Kazmierczak K.M."/>
            <person name="Andrzejewski T.M."/>
            <person name="Davidsen T.M."/>
            <person name="Wayne K.J."/>
            <person name="Tettelin H."/>
            <person name="Glass J.I."/>
            <person name="Rusch D."/>
            <person name="Podicherti R."/>
            <person name="Tsui H.-C.T."/>
            <person name="Winkler M.E."/>
        </authorList>
    </citation>
    <scope>NUCLEOTIDE SEQUENCE</scope>
</reference>
<accession>A0A382A0M5</accession>
<keyword evidence="1" id="KW-0812">Transmembrane</keyword>
<feature type="transmembrane region" description="Helical" evidence="1">
    <location>
        <begin position="7"/>
        <end position="24"/>
    </location>
</feature>
<dbReference type="InterPro" id="IPR036188">
    <property type="entry name" value="FAD/NAD-bd_sf"/>
</dbReference>
<evidence type="ECO:0000259" key="2">
    <source>
        <dbReference type="Pfam" id="PF01266"/>
    </source>
</evidence>
<dbReference type="SUPFAM" id="SSF51905">
    <property type="entry name" value="FAD/NAD(P)-binding domain"/>
    <property type="match status" value="1"/>
</dbReference>
<dbReference type="AlphaFoldDB" id="A0A382A0M5"/>
<dbReference type="InterPro" id="IPR006076">
    <property type="entry name" value="FAD-dep_OxRdtase"/>
</dbReference>
<dbReference type="Gene3D" id="3.50.50.60">
    <property type="entry name" value="FAD/NAD(P)-binding domain"/>
    <property type="match status" value="1"/>
</dbReference>
<keyword evidence="1" id="KW-0472">Membrane</keyword>
<dbReference type="GO" id="GO:0005739">
    <property type="term" value="C:mitochondrion"/>
    <property type="evidence" value="ECO:0007669"/>
    <property type="project" value="TreeGrafter"/>
</dbReference>
<name>A0A382A0M5_9ZZZZ</name>
<sequence length="75" mass="8269">MKTKTRVVVIGGGVVGVSTLYHLAKKGWSDVVLVERKELTSGSTWHAAGLLPLFNMSYSVGQLHKYAVNFYKTLE</sequence>
<dbReference type="EMBL" id="UINC01023285">
    <property type="protein sequence ID" value="SVA94637.1"/>
    <property type="molecule type" value="Genomic_DNA"/>
</dbReference>
<proteinExistence type="predicted"/>
<dbReference type="PANTHER" id="PTHR13847">
    <property type="entry name" value="SARCOSINE DEHYDROGENASE-RELATED"/>
    <property type="match status" value="1"/>
</dbReference>
<evidence type="ECO:0000313" key="3">
    <source>
        <dbReference type="EMBL" id="SVA94637.1"/>
    </source>
</evidence>
<gene>
    <name evidence="3" type="ORF">METZ01_LOCUS147491</name>
</gene>
<organism evidence="3">
    <name type="scientific">marine metagenome</name>
    <dbReference type="NCBI Taxonomy" id="408172"/>
    <lineage>
        <taxon>unclassified sequences</taxon>
        <taxon>metagenomes</taxon>
        <taxon>ecological metagenomes</taxon>
    </lineage>
</organism>
<feature type="non-terminal residue" evidence="3">
    <location>
        <position position="75"/>
    </location>
</feature>
<evidence type="ECO:0000256" key="1">
    <source>
        <dbReference type="SAM" id="Phobius"/>
    </source>
</evidence>
<dbReference type="PANTHER" id="PTHR13847:SF193">
    <property type="entry name" value="PYRUVATE DEHYDROGENASE PHOSPHATASE REGULATORY SUBUNIT, MITOCHONDRIAL"/>
    <property type="match status" value="1"/>
</dbReference>
<feature type="domain" description="FAD dependent oxidoreductase" evidence="2">
    <location>
        <begin position="6"/>
        <end position="74"/>
    </location>
</feature>